<dbReference type="GO" id="GO:0006388">
    <property type="term" value="P:tRNA splicing, via endonucleolytic cleavage and ligation"/>
    <property type="evidence" value="ECO:0000318"/>
    <property type="project" value="GO_Central"/>
</dbReference>
<gene>
    <name evidence="5" type="ORF">DAPPUDRAFT_100140</name>
</gene>
<feature type="domain" description="Clp1 P-loop" evidence="4">
    <location>
        <begin position="157"/>
        <end position="226"/>
    </location>
</feature>
<dbReference type="InterPro" id="IPR010655">
    <property type="entry name" value="Clp1_C"/>
</dbReference>
<evidence type="ECO:0000259" key="4">
    <source>
        <dbReference type="Pfam" id="PF16575"/>
    </source>
</evidence>
<dbReference type="HOGENOM" id="CLU_750642_0_0_1"/>
<evidence type="ECO:0000259" key="3">
    <source>
        <dbReference type="Pfam" id="PF06807"/>
    </source>
</evidence>
<dbReference type="GO" id="GO:0031124">
    <property type="term" value="P:mRNA 3'-end processing"/>
    <property type="evidence" value="ECO:0007669"/>
    <property type="project" value="InterPro"/>
</dbReference>
<keyword evidence="6" id="KW-1185">Reference proteome</keyword>
<feature type="domain" description="Clp1 C-terminal" evidence="3">
    <location>
        <begin position="257"/>
        <end position="367"/>
    </location>
</feature>
<organism evidence="5 6">
    <name type="scientific">Daphnia pulex</name>
    <name type="common">Water flea</name>
    <dbReference type="NCBI Taxonomy" id="6669"/>
    <lineage>
        <taxon>Eukaryota</taxon>
        <taxon>Metazoa</taxon>
        <taxon>Ecdysozoa</taxon>
        <taxon>Arthropoda</taxon>
        <taxon>Crustacea</taxon>
        <taxon>Branchiopoda</taxon>
        <taxon>Diplostraca</taxon>
        <taxon>Cladocera</taxon>
        <taxon>Anomopoda</taxon>
        <taxon>Daphniidae</taxon>
        <taxon>Daphnia</taxon>
    </lineage>
</organism>
<evidence type="ECO:0000313" key="6">
    <source>
        <dbReference type="Proteomes" id="UP000000305"/>
    </source>
</evidence>
<dbReference type="eggNOG" id="KOG2749">
    <property type="taxonomic scope" value="Eukaryota"/>
</dbReference>
<dbReference type="InterPro" id="IPR032319">
    <property type="entry name" value="CLP1_P"/>
</dbReference>
<dbReference type="InterPro" id="IPR038238">
    <property type="entry name" value="Clp1_C_sf"/>
</dbReference>
<dbReference type="PANTHER" id="PTHR12755:SF6">
    <property type="entry name" value="POLYRIBONUCLEOTIDE 5'-HYDROXYL-KINASE CLP1"/>
    <property type="match status" value="1"/>
</dbReference>
<dbReference type="FunFam" id="3.40.50.300:FF:005597">
    <property type="entry name" value="Uncharacterized protein"/>
    <property type="match status" value="1"/>
</dbReference>
<dbReference type="InParanoid" id="E9G9H9"/>
<dbReference type="FunFam" id="2.40.30.330:FF:000001">
    <property type="entry name" value="Protein CLP1 homolog"/>
    <property type="match status" value="1"/>
</dbReference>
<dbReference type="PhylomeDB" id="E9G9H9"/>
<dbReference type="PANTHER" id="PTHR12755">
    <property type="entry name" value="CLEAVAGE/POLYADENYLATION FACTOR IA SUBUNIT CLP1P"/>
    <property type="match status" value="1"/>
</dbReference>
<accession>E9G9H9</accession>
<dbReference type="AlphaFoldDB" id="E9G9H9"/>
<proteinExistence type="predicted"/>
<evidence type="ECO:0000256" key="1">
    <source>
        <dbReference type="ARBA" id="ARBA00022741"/>
    </source>
</evidence>
<sequence length="369" mass="41374">MLMTCLYHSAQYIVKDGIRNLLIHWDSKLVKYLTGKVDDRVAFLVSGKPELENPKLLGNPVIASSTRTPQHDAVMSLLADWEVIEKIVGLVFDTTSIRDGGTRWHLAVENSTGWYEVAGIIFRLKFPAGTRWPAEISILEGAKGERRAGCPDEVRLEERLADAVSGVIINTCGWVKGQGYQMLIHAAKAFEVDLIIVLDQERLYNELVRDLPETVKVVFQPKSGGVCFHACCGTESACKSRISRSENSRIFLRIQFYPHSFEVRFSDVKIFKIGAPALPDSLMPLGMKAEDQLTKLVTVQPSQQLLHHLISISMTESGEDDIIQTNVTGFICVNNVDLERQMLTVLSPQPRPLPRTRLLLSDIQYMDSH</sequence>
<dbReference type="OrthoDB" id="258143at2759"/>
<dbReference type="Proteomes" id="UP000000305">
    <property type="component" value="Unassembled WGS sequence"/>
</dbReference>
<dbReference type="Pfam" id="PF06807">
    <property type="entry name" value="Clp1"/>
    <property type="match status" value="1"/>
</dbReference>
<evidence type="ECO:0000256" key="2">
    <source>
        <dbReference type="ARBA" id="ARBA00022840"/>
    </source>
</evidence>
<evidence type="ECO:0000313" key="5">
    <source>
        <dbReference type="EMBL" id="EFX83567.1"/>
    </source>
</evidence>
<dbReference type="Gene3D" id="2.40.30.330">
    <property type="entry name" value="Pre-mRNA cleavage complex subunit Clp1, C-terminal domain"/>
    <property type="match status" value="1"/>
</dbReference>
<dbReference type="GO" id="GO:0005634">
    <property type="term" value="C:nucleus"/>
    <property type="evidence" value="ECO:0000318"/>
    <property type="project" value="GO_Central"/>
</dbReference>
<protein>
    <submittedName>
        <fullName evidence="5">Uncharacterized protein</fullName>
    </submittedName>
</protein>
<reference evidence="5 6" key="1">
    <citation type="journal article" date="2011" name="Science">
        <title>The ecoresponsive genome of Daphnia pulex.</title>
        <authorList>
            <person name="Colbourne J.K."/>
            <person name="Pfrender M.E."/>
            <person name="Gilbert D."/>
            <person name="Thomas W.K."/>
            <person name="Tucker A."/>
            <person name="Oakley T.H."/>
            <person name="Tokishita S."/>
            <person name="Aerts A."/>
            <person name="Arnold G.J."/>
            <person name="Basu M.K."/>
            <person name="Bauer D.J."/>
            <person name="Caceres C.E."/>
            <person name="Carmel L."/>
            <person name="Casola C."/>
            <person name="Choi J.H."/>
            <person name="Detter J.C."/>
            <person name="Dong Q."/>
            <person name="Dusheyko S."/>
            <person name="Eads B.D."/>
            <person name="Frohlich T."/>
            <person name="Geiler-Samerotte K.A."/>
            <person name="Gerlach D."/>
            <person name="Hatcher P."/>
            <person name="Jogdeo S."/>
            <person name="Krijgsveld J."/>
            <person name="Kriventseva E.V."/>
            <person name="Kultz D."/>
            <person name="Laforsch C."/>
            <person name="Lindquist E."/>
            <person name="Lopez J."/>
            <person name="Manak J.R."/>
            <person name="Muller J."/>
            <person name="Pangilinan J."/>
            <person name="Patwardhan R.P."/>
            <person name="Pitluck S."/>
            <person name="Pritham E.J."/>
            <person name="Rechtsteiner A."/>
            <person name="Rho M."/>
            <person name="Rogozin I.B."/>
            <person name="Sakarya O."/>
            <person name="Salamov A."/>
            <person name="Schaack S."/>
            <person name="Shapiro H."/>
            <person name="Shiga Y."/>
            <person name="Skalitzky C."/>
            <person name="Smith Z."/>
            <person name="Souvorov A."/>
            <person name="Sung W."/>
            <person name="Tang Z."/>
            <person name="Tsuchiya D."/>
            <person name="Tu H."/>
            <person name="Vos H."/>
            <person name="Wang M."/>
            <person name="Wolf Y.I."/>
            <person name="Yamagata H."/>
            <person name="Yamada T."/>
            <person name="Ye Y."/>
            <person name="Shaw J.R."/>
            <person name="Andrews J."/>
            <person name="Crease T.J."/>
            <person name="Tang H."/>
            <person name="Lucas S.M."/>
            <person name="Robertson H.M."/>
            <person name="Bork P."/>
            <person name="Koonin E.V."/>
            <person name="Zdobnov E.M."/>
            <person name="Grigoriev I.V."/>
            <person name="Lynch M."/>
            <person name="Boore J.L."/>
        </authorList>
    </citation>
    <scope>NUCLEOTIDE SEQUENCE [LARGE SCALE GENOMIC DNA]</scope>
</reference>
<name>E9G9H9_DAPPU</name>
<dbReference type="InterPro" id="IPR045116">
    <property type="entry name" value="Clp1/Grc3"/>
</dbReference>
<dbReference type="InterPro" id="IPR027417">
    <property type="entry name" value="P-loop_NTPase"/>
</dbReference>
<dbReference type="GO" id="GO:0005524">
    <property type="term" value="F:ATP binding"/>
    <property type="evidence" value="ECO:0007669"/>
    <property type="project" value="UniProtKB-KW"/>
</dbReference>
<dbReference type="KEGG" id="dpx:DAPPUDRAFT_100140"/>
<keyword evidence="2" id="KW-0067">ATP-binding</keyword>
<dbReference type="EMBL" id="GL732536">
    <property type="protein sequence ID" value="EFX83567.1"/>
    <property type="molecule type" value="Genomic_DNA"/>
</dbReference>
<dbReference type="STRING" id="6669.E9G9H9"/>
<keyword evidence="1" id="KW-0547">Nucleotide-binding</keyword>
<dbReference type="Gene3D" id="3.40.50.300">
    <property type="entry name" value="P-loop containing nucleotide triphosphate hydrolases"/>
    <property type="match status" value="1"/>
</dbReference>
<dbReference type="GO" id="GO:0051731">
    <property type="term" value="F:polynucleotide 5'-hydroxyl-kinase activity"/>
    <property type="evidence" value="ECO:0000318"/>
    <property type="project" value="GO_Central"/>
</dbReference>
<dbReference type="Pfam" id="PF16575">
    <property type="entry name" value="CLP1_P"/>
    <property type="match status" value="1"/>
</dbReference>